<proteinExistence type="predicted"/>
<keyword evidence="2" id="KW-1185">Reference proteome</keyword>
<sequence length="97" mass="10971">MTRSVHNDLVRSNVNKNKYYQSRAVETDSNELTCVQRVRSEVTPRDTLAGAASTLIQKDTQLMTTVSVEGKNTFKMLPIKRRTNLIPTDSDAKKTEK</sequence>
<dbReference type="EMBL" id="BMAW01041543">
    <property type="protein sequence ID" value="GFS29110.1"/>
    <property type="molecule type" value="Genomic_DNA"/>
</dbReference>
<organism evidence="1 2">
    <name type="scientific">Nephila pilipes</name>
    <name type="common">Giant wood spider</name>
    <name type="synonym">Nephila maculata</name>
    <dbReference type="NCBI Taxonomy" id="299642"/>
    <lineage>
        <taxon>Eukaryota</taxon>
        <taxon>Metazoa</taxon>
        <taxon>Ecdysozoa</taxon>
        <taxon>Arthropoda</taxon>
        <taxon>Chelicerata</taxon>
        <taxon>Arachnida</taxon>
        <taxon>Araneae</taxon>
        <taxon>Araneomorphae</taxon>
        <taxon>Entelegynae</taxon>
        <taxon>Araneoidea</taxon>
        <taxon>Nephilidae</taxon>
        <taxon>Nephila</taxon>
    </lineage>
</organism>
<evidence type="ECO:0000313" key="1">
    <source>
        <dbReference type="EMBL" id="GFS29110.1"/>
    </source>
</evidence>
<comment type="caution">
    <text evidence="1">The sequence shown here is derived from an EMBL/GenBank/DDBJ whole genome shotgun (WGS) entry which is preliminary data.</text>
</comment>
<protein>
    <submittedName>
        <fullName evidence="1">Uncharacterized protein</fullName>
    </submittedName>
</protein>
<evidence type="ECO:0000313" key="2">
    <source>
        <dbReference type="Proteomes" id="UP000887013"/>
    </source>
</evidence>
<accession>A0A8X6M5A6</accession>
<dbReference type="AlphaFoldDB" id="A0A8X6M5A6"/>
<reference evidence="1" key="1">
    <citation type="submission" date="2020-08" db="EMBL/GenBank/DDBJ databases">
        <title>Multicomponent nature underlies the extraordinary mechanical properties of spider dragline silk.</title>
        <authorList>
            <person name="Kono N."/>
            <person name="Nakamura H."/>
            <person name="Mori M."/>
            <person name="Yoshida Y."/>
            <person name="Ohtoshi R."/>
            <person name="Malay A.D."/>
            <person name="Moran D.A.P."/>
            <person name="Tomita M."/>
            <person name="Numata K."/>
            <person name="Arakawa K."/>
        </authorList>
    </citation>
    <scope>NUCLEOTIDE SEQUENCE</scope>
</reference>
<dbReference type="Proteomes" id="UP000887013">
    <property type="component" value="Unassembled WGS sequence"/>
</dbReference>
<gene>
    <name evidence="1" type="ORF">NPIL_655361</name>
</gene>
<name>A0A8X6M5A6_NEPPI</name>